<accession>A0ABY8UC99</accession>
<feature type="compositionally biased region" description="Low complexity" evidence="2">
    <location>
        <begin position="280"/>
        <end position="299"/>
    </location>
</feature>
<keyword evidence="4" id="KW-1185">Reference proteome</keyword>
<proteinExistence type="predicted"/>
<evidence type="ECO:0000256" key="2">
    <source>
        <dbReference type="SAM" id="MobiDB-lite"/>
    </source>
</evidence>
<keyword evidence="1" id="KW-0175">Coiled coil</keyword>
<protein>
    <submittedName>
        <fullName evidence="3">Uncharacterized protein</fullName>
    </submittedName>
</protein>
<evidence type="ECO:0000256" key="1">
    <source>
        <dbReference type="SAM" id="Coils"/>
    </source>
</evidence>
<feature type="region of interest" description="Disordered" evidence="2">
    <location>
        <begin position="387"/>
        <end position="406"/>
    </location>
</feature>
<evidence type="ECO:0000313" key="4">
    <source>
        <dbReference type="Proteomes" id="UP001244341"/>
    </source>
</evidence>
<feature type="region of interest" description="Disordered" evidence="2">
    <location>
        <begin position="273"/>
        <end position="299"/>
    </location>
</feature>
<feature type="coiled-coil region" evidence="1">
    <location>
        <begin position="28"/>
        <end position="147"/>
    </location>
</feature>
<reference evidence="3 4" key="1">
    <citation type="submission" date="2023-05" db="EMBL/GenBank/DDBJ databases">
        <title>A 100% complete, gapless, phased diploid assembly of the Scenedesmus obliquus UTEX 3031 genome.</title>
        <authorList>
            <person name="Biondi T.C."/>
            <person name="Hanschen E.R."/>
            <person name="Kwon T."/>
            <person name="Eng W."/>
            <person name="Kruse C.P.S."/>
            <person name="Koehler S.I."/>
            <person name="Kunde Y."/>
            <person name="Gleasner C.D."/>
            <person name="You Mak K.T."/>
            <person name="Polle J."/>
            <person name="Hovde B.T."/>
            <person name="Starkenburg S.R."/>
        </authorList>
    </citation>
    <scope>NUCLEOTIDE SEQUENCE [LARGE SCALE GENOMIC DNA]</scope>
    <source>
        <strain evidence="3 4">DOE0152z</strain>
    </source>
</reference>
<dbReference type="Proteomes" id="UP001244341">
    <property type="component" value="Chromosome 9b"/>
</dbReference>
<dbReference type="EMBL" id="CP126216">
    <property type="protein sequence ID" value="WIA18002.1"/>
    <property type="molecule type" value="Genomic_DNA"/>
</dbReference>
<feature type="compositionally biased region" description="Gly residues" evidence="2">
    <location>
        <begin position="361"/>
        <end position="370"/>
    </location>
</feature>
<gene>
    <name evidence="3" type="ORF">OEZ85_009489</name>
</gene>
<evidence type="ECO:0000313" key="3">
    <source>
        <dbReference type="EMBL" id="WIA18002.1"/>
    </source>
</evidence>
<organism evidence="3 4">
    <name type="scientific">Tetradesmus obliquus</name>
    <name type="common">Green alga</name>
    <name type="synonym">Acutodesmus obliquus</name>
    <dbReference type="NCBI Taxonomy" id="3088"/>
    <lineage>
        <taxon>Eukaryota</taxon>
        <taxon>Viridiplantae</taxon>
        <taxon>Chlorophyta</taxon>
        <taxon>core chlorophytes</taxon>
        <taxon>Chlorophyceae</taxon>
        <taxon>CS clade</taxon>
        <taxon>Sphaeropleales</taxon>
        <taxon>Scenedesmaceae</taxon>
        <taxon>Tetradesmus</taxon>
    </lineage>
</organism>
<name>A0ABY8UC99_TETOB</name>
<feature type="region of interest" description="Disordered" evidence="2">
    <location>
        <begin position="361"/>
        <end position="380"/>
    </location>
</feature>
<sequence length="406" mass="44112">MLGLVGTVAGAAALEIKRLRKRGSVEEVKEYKKKERELRQMLEATHLELEKVKEQSEVKVHQLEAQLETQTGSLKRDLADLEQKAAHLGQQKVQLQQNNTKLVLTNLMLMNKAKQLEDNSRALVAKQEDLQHQLEQLQRDQQAATASFELSLSALKEQVTGVLNRYFSKELDLQAAMHEMQALGIEVVNMDELHRHGDTMEFETKLVLDSPMRMQRLMSAASNARSTLQLPSIPHDKDVPKVPQLSFPMGISTDPATGAPRITLAWRTDTHAAGALPAGPSDSQQRSSDQQQPQPSKVQQLALTDSAKAGAVSAKVKPSSSGKVAIVQDTSSGSEALTFTAAQKQKTQNSGFSLGFGFGRKGSSSGGGSGTHFDGPALLSAGTLKSDDDMFISSNSKDLIGHGSRR</sequence>